<feature type="transmembrane region" description="Helical" evidence="1">
    <location>
        <begin position="66"/>
        <end position="83"/>
    </location>
</feature>
<evidence type="ECO:0000256" key="1">
    <source>
        <dbReference type="SAM" id="Phobius"/>
    </source>
</evidence>
<keyword evidence="3" id="KW-1185">Reference proteome</keyword>
<keyword evidence="1" id="KW-0812">Transmembrane</keyword>
<keyword evidence="1" id="KW-0472">Membrane</keyword>
<evidence type="ECO:0000313" key="2">
    <source>
        <dbReference type="EMBL" id="RNB53888.1"/>
    </source>
</evidence>
<dbReference type="AlphaFoldDB" id="A0A3M8ARR6"/>
<dbReference type="EMBL" id="RHHS01000045">
    <property type="protein sequence ID" value="RNB53888.1"/>
    <property type="molecule type" value="Genomic_DNA"/>
</dbReference>
<reference evidence="2 3" key="1">
    <citation type="submission" date="2018-10" db="EMBL/GenBank/DDBJ databases">
        <title>Phylogenomics of Brevibacillus.</title>
        <authorList>
            <person name="Dunlap C."/>
        </authorList>
    </citation>
    <scope>NUCLEOTIDE SEQUENCE [LARGE SCALE GENOMIC DNA]</scope>
    <source>
        <strain evidence="2 3">DSM 100115</strain>
    </source>
</reference>
<comment type="caution">
    <text evidence="2">The sequence shown here is derived from an EMBL/GenBank/DDBJ whole genome shotgun (WGS) entry which is preliminary data.</text>
</comment>
<protein>
    <submittedName>
        <fullName evidence="2">Uncharacterized protein</fullName>
    </submittedName>
</protein>
<proteinExistence type="predicted"/>
<organism evidence="2 3">
    <name type="scientific">Brevibacillus gelatini</name>
    <dbReference type="NCBI Taxonomy" id="1655277"/>
    <lineage>
        <taxon>Bacteria</taxon>
        <taxon>Bacillati</taxon>
        <taxon>Bacillota</taxon>
        <taxon>Bacilli</taxon>
        <taxon>Bacillales</taxon>
        <taxon>Paenibacillaceae</taxon>
        <taxon>Brevibacillus</taxon>
    </lineage>
</organism>
<gene>
    <name evidence="2" type="ORF">EDM57_18415</name>
</gene>
<sequence length="85" mass="10359">MRLDYQPDRVFSFQNHYIELPNFHQLVECVDKLTPTRFSKNVPLLTKRFTVSLDMLNQRTKERQRFPPLLCFLIFFNLIYNLFTT</sequence>
<keyword evidence="1" id="KW-1133">Transmembrane helix</keyword>
<dbReference type="Proteomes" id="UP000268829">
    <property type="component" value="Unassembled WGS sequence"/>
</dbReference>
<accession>A0A3M8ARR6</accession>
<evidence type="ECO:0000313" key="3">
    <source>
        <dbReference type="Proteomes" id="UP000268829"/>
    </source>
</evidence>
<name>A0A3M8ARR6_9BACL</name>